<protein>
    <submittedName>
        <fullName evidence="1">Uncharacterized protein</fullName>
    </submittedName>
</protein>
<accession>A0A0E9PRV6</accession>
<organism evidence="1">
    <name type="scientific">Anguilla anguilla</name>
    <name type="common">European freshwater eel</name>
    <name type="synonym">Muraena anguilla</name>
    <dbReference type="NCBI Taxonomy" id="7936"/>
    <lineage>
        <taxon>Eukaryota</taxon>
        <taxon>Metazoa</taxon>
        <taxon>Chordata</taxon>
        <taxon>Craniata</taxon>
        <taxon>Vertebrata</taxon>
        <taxon>Euteleostomi</taxon>
        <taxon>Actinopterygii</taxon>
        <taxon>Neopterygii</taxon>
        <taxon>Teleostei</taxon>
        <taxon>Anguilliformes</taxon>
        <taxon>Anguillidae</taxon>
        <taxon>Anguilla</taxon>
    </lineage>
</organism>
<evidence type="ECO:0000313" key="1">
    <source>
        <dbReference type="EMBL" id="JAH07224.1"/>
    </source>
</evidence>
<dbReference type="AlphaFoldDB" id="A0A0E9PRV6"/>
<proteinExistence type="predicted"/>
<reference evidence="1" key="2">
    <citation type="journal article" date="2015" name="Fish Shellfish Immunol.">
        <title>Early steps in the European eel (Anguilla anguilla)-Vibrio vulnificus interaction in the gills: Role of the RtxA13 toxin.</title>
        <authorList>
            <person name="Callol A."/>
            <person name="Pajuelo D."/>
            <person name="Ebbesson L."/>
            <person name="Teles M."/>
            <person name="MacKenzie S."/>
            <person name="Amaro C."/>
        </authorList>
    </citation>
    <scope>NUCLEOTIDE SEQUENCE</scope>
</reference>
<sequence length="18" mass="2190">MYNPLKNENNPEGENIWQ</sequence>
<dbReference type="EMBL" id="GBXM01101353">
    <property type="protein sequence ID" value="JAH07224.1"/>
    <property type="molecule type" value="Transcribed_RNA"/>
</dbReference>
<name>A0A0E9PRV6_ANGAN</name>
<reference evidence="1" key="1">
    <citation type="submission" date="2014-11" db="EMBL/GenBank/DDBJ databases">
        <authorList>
            <person name="Amaro Gonzalez C."/>
        </authorList>
    </citation>
    <scope>NUCLEOTIDE SEQUENCE</scope>
</reference>